<evidence type="ECO:0000256" key="2">
    <source>
        <dbReference type="ARBA" id="ARBA00022517"/>
    </source>
</evidence>
<keyword evidence="4" id="KW-0342">GTP-binding</keyword>
<dbReference type="NCBIfam" id="TIGR02729">
    <property type="entry name" value="Obg_CgtA"/>
    <property type="match status" value="1"/>
</dbReference>
<dbReference type="InterPro" id="IPR027417">
    <property type="entry name" value="P-loop_NTPase"/>
</dbReference>
<evidence type="ECO:0008006" key="9">
    <source>
        <dbReference type="Google" id="ProtNLM"/>
    </source>
</evidence>
<dbReference type="PROSITE" id="PS51710">
    <property type="entry name" value="G_OBG"/>
    <property type="match status" value="1"/>
</dbReference>
<keyword evidence="2" id="KW-0690">Ribosome biogenesis</keyword>
<evidence type="ECO:0000259" key="5">
    <source>
        <dbReference type="PROSITE" id="PS51710"/>
    </source>
</evidence>
<gene>
    <name evidence="7" type="ORF">GDO86_014542</name>
</gene>
<dbReference type="NCBIfam" id="TIGR00231">
    <property type="entry name" value="small_GTP"/>
    <property type="match status" value="1"/>
</dbReference>
<dbReference type="InterPro" id="IPR006073">
    <property type="entry name" value="GTP-bd"/>
</dbReference>
<dbReference type="InterPro" id="IPR014100">
    <property type="entry name" value="GTP-bd_Obg/CgtA"/>
</dbReference>
<dbReference type="SUPFAM" id="SSF52540">
    <property type="entry name" value="P-loop containing nucleoside triphosphate hydrolases"/>
    <property type="match status" value="1"/>
</dbReference>
<dbReference type="PROSITE" id="PS51883">
    <property type="entry name" value="OBG"/>
    <property type="match status" value="1"/>
</dbReference>
<dbReference type="InterPro" id="IPR031167">
    <property type="entry name" value="G_OBG"/>
</dbReference>
<dbReference type="GO" id="GO:0005525">
    <property type="term" value="F:GTP binding"/>
    <property type="evidence" value="ECO:0007669"/>
    <property type="project" value="UniProtKB-KW"/>
</dbReference>
<dbReference type="Pfam" id="PF01926">
    <property type="entry name" value="MMR_HSR1"/>
    <property type="match status" value="1"/>
</dbReference>
<dbReference type="HAMAP" id="MF_01454">
    <property type="entry name" value="GTPase_Obg"/>
    <property type="match status" value="1"/>
</dbReference>
<dbReference type="GO" id="GO:0005739">
    <property type="term" value="C:mitochondrion"/>
    <property type="evidence" value="ECO:0007669"/>
    <property type="project" value="TreeGrafter"/>
</dbReference>
<keyword evidence="8" id="KW-1185">Reference proteome</keyword>
<dbReference type="AlphaFoldDB" id="A0A8T2JUF4"/>
<dbReference type="EMBL" id="JAACNH010000003">
    <property type="protein sequence ID" value="KAG8447124.1"/>
    <property type="molecule type" value="Genomic_DNA"/>
</dbReference>
<keyword evidence="3" id="KW-0547">Nucleotide-binding</keyword>
<dbReference type="CDD" id="cd01898">
    <property type="entry name" value="Obg"/>
    <property type="match status" value="1"/>
</dbReference>
<dbReference type="GO" id="GO:0003924">
    <property type="term" value="F:GTPase activity"/>
    <property type="evidence" value="ECO:0007669"/>
    <property type="project" value="InterPro"/>
</dbReference>
<evidence type="ECO:0000256" key="3">
    <source>
        <dbReference type="ARBA" id="ARBA00022741"/>
    </source>
</evidence>
<evidence type="ECO:0000259" key="6">
    <source>
        <dbReference type="PROSITE" id="PS51883"/>
    </source>
</evidence>
<comment type="caution">
    <text evidence="7">The sequence shown here is derived from an EMBL/GenBank/DDBJ whole genome shotgun (WGS) entry which is preliminary data.</text>
</comment>
<dbReference type="Gene3D" id="2.70.210.12">
    <property type="entry name" value="GTP1/OBG domain"/>
    <property type="match status" value="1"/>
</dbReference>
<name>A0A8T2JUF4_9PIPI</name>
<feature type="domain" description="Obg" evidence="6">
    <location>
        <begin position="71"/>
        <end position="234"/>
    </location>
</feature>
<reference evidence="7" key="1">
    <citation type="thesis" date="2020" institute="ProQuest LLC" country="789 East Eisenhower Parkway, Ann Arbor, MI, USA">
        <title>Comparative Genomics and Chromosome Evolution.</title>
        <authorList>
            <person name="Mudd A.B."/>
        </authorList>
    </citation>
    <scope>NUCLEOTIDE SEQUENCE</scope>
    <source>
        <strain evidence="7">Female2</strain>
        <tissue evidence="7">Blood</tissue>
    </source>
</reference>
<dbReference type="Proteomes" id="UP000812440">
    <property type="component" value="Chromosome 8_10"/>
</dbReference>
<organism evidence="7 8">
    <name type="scientific">Hymenochirus boettgeri</name>
    <name type="common">Congo dwarf clawed frog</name>
    <dbReference type="NCBI Taxonomy" id="247094"/>
    <lineage>
        <taxon>Eukaryota</taxon>
        <taxon>Metazoa</taxon>
        <taxon>Chordata</taxon>
        <taxon>Craniata</taxon>
        <taxon>Vertebrata</taxon>
        <taxon>Euteleostomi</taxon>
        <taxon>Amphibia</taxon>
        <taxon>Batrachia</taxon>
        <taxon>Anura</taxon>
        <taxon>Pipoidea</taxon>
        <taxon>Pipidae</taxon>
        <taxon>Pipinae</taxon>
        <taxon>Hymenochirus</taxon>
    </lineage>
</organism>
<evidence type="ECO:0000313" key="8">
    <source>
        <dbReference type="Proteomes" id="UP000812440"/>
    </source>
</evidence>
<dbReference type="Gene3D" id="3.40.50.300">
    <property type="entry name" value="P-loop containing nucleotide triphosphate hydrolases"/>
    <property type="match status" value="1"/>
</dbReference>
<proteinExistence type="inferred from homology"/>
<dbReference type="InterPro" id="IPR045086">
    <property type="entry name" value="OBG_GTPase"/>
</dbReference>
<dbReference type="GO" id="GO:0042254">
    <property type="term" value="P:ribosome biogenesis"/>
    <property type="evidence" value="ECO:0007669"/>
    <property type="project" value="UniProtKB-UniRule"/>
</dbReference>
<feature type="domain" description="OBG-type G" evidence="5">
    <location>
        <begin position="235"/>
        <end position="400"/>
    </location>
</feature>
<dbReference type="SUPFAM" id="SSF82051">
    <property type="entry name" value="Obg GTP-binding protein N-terminal domain"/>
    <property type="match status" value="1"/>
</dbReference>
<evidence type="ECO:0000256" key="1">
    <source>
        <dbReference type="ARBA" id="ARBA00007699"/>
    </source>
</evidence>
<accession>A0A8T2JUF4</accession>
<dbReference type="InterPro" id="IPR006169">
    <property type="entry name" value="GTP1_OBG_dom"/>
</dbReference>
<evidence type="ECO:0000256" key="4">
    <source>
        <dbReference type="ARBA" id="ARBA00023134"/>
    </source>
</evidence>
<sequence length="413" mass="45667">MALQRIPRLLALTEGLWRCQLVMCQPLAVLQSTLGSLALQPRSLYTGCPQCAKHRGLARKKRDLSEKKLTRYFVDHRRIRVVGGAGGKGACCFHSEPRKEYGGPDGGDGGNGGHIILKVDSQLKSLSCITSVYQGNDGEPGQRDNCFGRNGEHIYIKRQECLVNYQVPLGTLVKEEGMLLADLSKPGDEFLAAQGGSGGKGNRFFLSNENRAPMNSTPGEPGEEKRLQLELKTMAHAGMVGFPNAGKSSLLRLLSNARPAVASYPFTTLNPHVGVIKYQDYVQLAVADIPGIIDGAHRNRGLGFAFLRHIERCRIIVYVLDLSHKEPWVQLKSLLYELGKFDETLLQRPHVIVANKLDLPGARETLQCLRQETGSRVIGLSALTGENAEELLLHLREMYDGRKQDGKISYRDW</sequence>
<protein>
    <recommendedName>
        <fullName evidence="9">Mitochondrial ribosome-associated GTPase 2</fullName>
    </recommendedName>
</protein>
<dbReference type="PIRSF" id="PIRSF002401">
    <property type="entry name" value="GTP_bd_Obg/CgtA"/>
    <property type="match status" value="1"/>
</dbReference>
<dbReference type="InterPro" id="IPR036726">
    <property type="entry name" value="GTP1_OBG_dom_sf"/>
</dbReference>
<dbReference type="OrthoDB" id="347018at2759"/>
<dbReference type="InterPro" id="IPR005225">
    <property type="entry name" value="Small_GTP-bd"/>
</dbReference>
<dbReference type="PANTHER" id="PTHR11702:SF31">
    <property type="entry name" value="MITOCHONDRIAL RIBOSOME-ASSOCIATED GTPASE 2"/>
    <property type="match status" value="1"/>
</dbReference>
<dbReference type="NCBIfam" id="NF008956">
    <property type="entry name" value="PRK12299.1"/>
    <property type="match status" value="1"/>
</dbReference>
<dbReference type="Pfam" id="PF01018">
    <property type="entry name" value="GTP1_OBG"/>
    <property type="match status" value="1"/>
</dbReference>
<dbReference type="FunFam" id="2.70.210.12:FF:000001">
    <property type="entry name" value="GTPase Obg"/>
    <property type="match status" value="1"/>
</dbReference>
<evidence type="ECO:0000313" key="7">
    <source>
        <dbReference type="EMBL" id="KAG8447124.1"/>
    </source>
</evidence>
<dbReference type="PRINTS" id="PR00326">
    <property type="entry name" value="GTP1OBG"/>
</dbReference>
<dbReference type="PANTHER" id="PTHR11702">
    <property type="entry name" value="DEVELOPMENTALLY REGULATED GTP-BINDING PROTEIN-RELATED"/>
    <property type="match status" value="1"/>
</dbReference>
<dbReference type="GO" id="GO:0000287">
    <property type="term" value="F:magnesium ion binding"/>
    <property type="evidence" value="ECO:0007669"/>
    <property type="project" value="InterPro"/>
</dbReference>
<comment type="similarity">
    <text evidence="1">Belongs to the TRAFAC class OBG-HflX-like GTPase superfamily. OBG GTPase family.</text>
</comment>